<feature type="region of interest" description="Disordered" evidence="10">
    <location>
        <begin position="1"/>
        <end position="58"/>
    </location>
</feature>
<comment type="caution">
    <text evidence="14">The sequence shown here is derived from an EMBL/GenBank/DDBJ whole genome shotgun (WGS) entry which is preliminary data.</text>
</comment>
<evidence type="ECO:0000256" key="5">
    <source>
        <dbReference type="ARBA" id="ARBA00038978"/>
    </source>
</evidence>
<dbReference type="EC" id="1.16.3.4" evidence="5"/>
<evidence type="ECO:0000256" key="4">
    <source>
        <dbReference type="ARBA" id="ARBA00023002"/>
    </source>
</evidence>
<feature type="domain" description="Plastocyanin-like" evidence="13">
    <location>
        <begin position="125"/>
        <end position="237"/>
    </location>
</feature>
<dbReference type="EMBL" id="JALDAY010000005">
    <property type="protein sequence ID" value="MCI3273269.1"/>
    <property type="molecule type" value="Genomic_DNA"/>
</dbReference>
<feature type="compositionally biased region" description="Low complexity" evidence="10">
    <location>
        <begin position="539"/>
        <end position="589"/>
    </location>
</feature>
<evidence type="ECO:0000313" key="14">
    <source>
        <dbReference type="EMBL" id="MCI3273269.1"/>
    </source>
</evidence>
<comment type="catalytic activity">
    <reaction evidence="9">
        <text>4 Cu(+) + O2 + 4 H(+) = 4 Cu(2+) + 2 H2O</text>
        <dbReference type="Rhea" id="RHEA:30083"/>
        <dbReference type="ChEBI" id="CHEBI:15377"/>
        <dbReference type="ChEBI" id="CHEBI:15378"/>
        <dbReference type="ChEBI" id="CHEBI:15379"/>
        <dbReference type="ChEBI" id="CHEBI:29036"/>
        <dbReference type="ChEBI" id="CHEBI:49552"/>
        <dbReference type="EC" id="1.16.3.4"/>
    </reaction>
    <physiologicalReaction direction="left-to-right" evidence="9">
        <dbReference type="Rhea" id="RHEA:30084"/>
    </physiologicalReaction>
</comment>
<dbReference type="InterPro" id="IPR002355">
    <property type="entry name" value="Cu_oxidase_Cu_BS"/>
</dbReference>
<dbReference type="SUPFAM" id="SSF49503">
    <property type="entry name" value="Cupredoxins"/>
    <property type="match status" value="3"/>
</dbReference>
<dbReference type="PROSITE" id="PS00080">
    <property type="entry name" value="MULTICOPPER_OXIDASE2"/>
    <property type="match status" value="1"/>
</dbReference>
<evidence type="ECO:0000256" key="1">
    <source>
        <dbReference type="ARBA" id="ARBA00010609"/>
    </source>
</evidence>
<comment type="subunit">
    <text evidence="2">Monomer.</text>
</comment>
<evidence type="ECO:0000256" key="6">
    <source>
        <dbReference type="ARBA" id="ARBA00041027"/>
    </source>
</evidence>
<evidence type="ECO:0000256" key="10">
    <source>
        <dbReference type="SAM" id="MobiDB-lite"/>
    </source>
</evidence>
<feature type="transmembrane region" description="Helical" evidence="11">
    <location>
        <begin position="63"/>
        <end position="85"/>
    </location>
</feature>
<evidence type="ECO:0000313" key="15">
    <source>
        <dbReference type="Proteomes" id="UP001165269"/>
    </source>
</evidence>
<dbReference type="InterPro" id="IPR011707">
    <property type="entry name" value="Cu-oxidase-like_N"/>
</dbReference>
<keyword evidence="11" id="KW-0472">Membrane</keyword>
<keyword evidence="15" id="KW-1185">Reference proteome</keyword>
<dbReference type="Gene3D" id="2.60.40.420">
    <property type="entry name" value="Cupredoxins - blue copper proteins"/>
    <property type="match status" value="3"/>
</dbReference>
<dbReference type="InterPro" id="IPR006311">
    <property type="entry name" value="TAT_signal"/>
</dbReference>
<reference evidence="14" key="1">
    <citation type="submission" date="2022-03" db="EMBL/GenBank/DDBJ databases">
        <title>Streptomyces 7R015 and 7R016 isolated from Barleria lupulina in Thailand.</title>
        <authorList>
            <person name="Kanchanasin P."/>
            <person name="Phongsopitanun W."/>
            <person name="Tanasupawat S."/>
        </authorList>
    </citation>
    <scope>NUCLEOTIDE SEQUENCE</scope>
    <source>
        <strain evidence="14">7R015</strain>
    </source>
</reference>
<keyword evidence="11" id="KW-0812">Transmembrane</keyword>
<dbReference type="InterPro" id="IPR011706">
    <property type="entry name" value="Cu-oxidase_C"/>
</dbReference>
<sequence length="589" mass="61974">MTHTTDPAFEAGRESELERGKDQHRKDRQDKGEHRKAAPAKSEHGRAEQPGRRRGKGLHRRQFLGGMAGAGIGAVVAGGAAFSLLSDAGKNKAGAATNTATLSIPDLLEGTTSDGTTTFTLEAKTGSHEVLSGVTSDTMGYNQDFLGPTMKWTNGDVVLLNITNSIGADTTVHFHGAHVPAKMDGGPQVAFADGETWSPTFTVKDPATTLWYHPHALGTTAQQAVHGLAGMIIVEDDTDTSAALPSDYGVDDIPLIFQCLAVDADGDIKYEATGYRESDVSFPLLLNGTNVDDTTLTFTATKTRTRFRCLNASPSDIITIQRSDGGNLTQIATDQGYLAEAADVTTIRLVAGARAEFVLDLSDDVTLQAVVTTGWIRGGSGTFDVLAVTASGTDTVDDLPSTLNTIDRYDTSDFTARTITLGNSGATMLINGSAGTSMDSMAMISTTLGSKEIWTIKNSTQLEHSFHLHDVPYQLISINGEDPTGVQLGWYDTYEVVGGGSIVIAMEFTDFADDTYMYMLHCHLLQHEDEGMMASLMITDDGSSSTSTSTDTSDSSDSTATASASASASASDSASESASASASASATDS</sequence>
<dbReference type="Proteomes" id="UP001165269">
    <property type="component" value="Unassembled WGS sequence"/>
</dbReference>
<proteinExistence type="inferred from homology"/>
<feature type="region of interest" description="Disordered" evidence="10">
    <location>
        <begin position="538"/>
        <end position="589"/>
    </location>
</feature>
<dbReference type="RefSeq" id="WP_242766444.1">
    <property type="nucleotide sequence ID" value="NZ_JALDAY010000005.1"/>
</dbReference>
<evidence type="ECO:0000256" key="8">
    <source>
        <dbReference type="ARBA" id="ARBA00043090"/>
    </source>
</evidence>
<evidence type="ECO:0000256" key="2">
    <source>
        <dbReference type="ARBA" id="ARBA00011245"/>
    </source>
</evidence>
<evidence type="ECO:0000256" key="11">
    <source>
        <dbReference type="SAM" id="Phobius"/>
    </source>
</evidence>
<name>A0ABS9Y8I0_9ACTN</name>
<evidence type="ECO:0000256" key="3">
    <source>
        <dbReference type="ARBA" id="ARBA00022723"/>
    </source>
</evidence>
<dbReference type="InterPro" id="IPR045087">
    <property type="entry name" value="Cu-oxidase_fam"/>
</dbReference>
<feature type="compositionally biased region" description="Basic and acidic residues" evidence="10">
    <location>
        <begin position="11"/>
        <end position="51"/>
    </location>
</feature>
<evidence type="ECO:0000259" key="12">
    <source>
        <dbReference type="Pfam" id="PF07731"/>
    </source>
</evidence>
<organism evidence="14 15">
    <name type="scientific">Streptomyces cylindrosporus</name>
    <dbReference type="NCBI Taxonomy" id="2927583"/>
    <lineage>
        <taxon>Bacteria</taxon>
        <taxon>Bacillati</taxon>
        <taxon>Actinomycetota</taxon>
        <taxon>Actinomycetes</taxon>
        <taxon>Kitasatosporales</taxon>
        <taxon>Streptomycetaceae</taxon>
        <taxon>Streptomyces</taxon>
    </lineage>
</organism>
<evidence type="ECO:0000256" key="7">
    <source>
        <dbReference type="ARBA" id="ARBA00042896"/>
    </source>
</evidence>
<evidence type="ECO:0000259" key="13">
    <source>
        <dbReference type="Pfam" id="PF07732"/>
    </source>
</evidence>
<keyword evidence="11" id="KW-1133">Transmembrane helix</keyword>
<keyword evidence="4" id="KW-0560">Oxidoreductase</keyword>
<keyword evidence="3" id="KW-0479">Metal-binding</keyword>
<feature type="domain" description="Plastocyanin-like" evidence="12">
    <location>
        <begin position="409"/>
        <end position="540"/>
    </location>
</feature>
<dbReference type="PANTHER" id="PTHR48267:SF1">
    <property type="entry name" value="BILIRUBIN OXIDASE"/>
    <property type="match status" value="1"/>
</dbReference>
<gene>
    <name evidence="14" type="ORF">MQP27_19345</name>
</gene>
<dbReference type="PANTHER" id="PTHR48267">
    <property type="entry name" value="CUPREDOXIN SUPERFAMILY PROTEIN"/>
    <property type="match status" value="1"/>
</dbReference>
<dbReference type="PROSITE" id="PS51318">
    <property type="entry name" value="TAT"/>
    <property type="match status" value="1"/>
</dbReference>
<dbReference type="InterPro" id="IPR008972">
    <property type="entry name" value="Cupredoxin"/>
</dbReference>
<dbReference type="Pfam" id="PF07732">
    <property type="entry name" value="Cu-oxidase_3"/>
    <property type="match status" value="1"/>
</dbReference>
<comment type="similarity">
    <text evidence="1">Belongs to the multicopper oxidase family.</text>
</comment>
<protein>
    <recommendedName>
        <fullName evidence="6">Multicopper oxidase CueO</fullName>
        <ecNumber evidence="5">1.16.3.4</ecNumber>
    </recommendedName>
    <alternativeName>
        <fullName evidence="7">Copper efflux oxidase</fullName>
    </alternativeName>
    <alternativeName>
        <fullName evidence="8">Cuprous oxidase</fullName>
    </alternativeName>
</protein>
<accession>A0ABS9Y8I0</accession>
<dbReference type="Pfam" id="PF07731">
    <property type="entry name" value="Cu-oxidase_2"/>
    <property type="match status" value="1"/>
</dbReference>
<evidence type="ECO:0000256" key="9">
    <source>
        <dbReference type="ARBA" id="ARBA00048092"/>
    </source>
</evidence>